<gene>
    <name evidence="2" type="ORF">PTTW11_07095</name>
</gene>
<dbReference type="EMBL" id="HG992982">
    <property type="protein sequence ID" value="CAE7187151.1"/>
    <property type="molecule type" value="Genomic_DNA"/>
</dbReference>
<dbReference type="Pfam" id="PF02458">
    <property type="entry name" value="Transferase"/>
    <property type="match status" value="1"/>
</dbReference>
<proteinExistence type="predicted"/>
<evidence type="ECO:0000313" key="2">
    <source>
        <dbReference type="EMBL" id="CAE7187151.1"/>
    </source>
</evidence>
<organism evidence="2 3">
    <name type="scientific">Pyrenophora teres f. teres</name>
    <dbReference type="NCBI Taxonomy" id="97479"/>
    <lineage>
        <taxon>Eukaryota</taxon>
        <taxon>Fungi</taxon>
        <taxon>Dikarya</taxon>
        <taxon>Ascomycota</taxon>
        <taxon>Pezizomycotina</taxon>
        <taxon>Dothideomycetes</taxon>
        <taxon>Pleosporomycetidae</taxon>
        <taxon>Pleosporales</taxon>
        <taxon>Pleosporineae</taxon>
        <taxon>Pleosporaceae</taxon>
        <taxon>Pyrenophora</taxon>
    </lineage>
</organism>
<dbReference type="InterPro" id="IPR050317">
    <property type="entry name" value="Plant_Fungal_Acyltransferase"/>
</dbReference>
<reference evidence="2" key="1">
    <citation type="submission" date="2021-02" db="EMBL/GenBank/DDBJ databases">
        <authorList>
            <person name="Syme A R."/>
            <person name="Syme A R."/>
            <person name="Moolhuijzen P."/>
        </authorList>
    </citation>
    <scope>NUCLEOTIDE SEQUENCE</scope>
    <source>
        <strain evidence="2">W1-1</strain>
    </source>
</reference>
<evidence type="ECO:0000256" key="1">
    <source>
        <dbReference type="ARBA" id="ARBA00022679"/>
    </source>
</evidence>
<protein>
    <submittedName>
        <fullName evidence="2">Transferase domain containing protein</fullName>
    </submittedName>
</protein>
<dbReference type="InterPro" id="IPR023213">
    <property type="entry name" value="CAT-like_dom_sf"/>
</dbReference>
<dbReference type="PANTHER" id="PTHR31642">
    <property type="entry name" value="TRICHOTHECENE 3-O-ACETYLTRANSFERASE"/>
    <property type="match status" value="1"/>
</dbReference>
<dbReference type="Proteomes" id="UP000472372">
    <property type="component" value="Chromosome 6"/>
</dbReference>
<evidence type="ECO:0000313" key="3">
    <source>
        <dbReference type="Proteomes" id="UP000472372"/>
    </source>
</evidence>
<dbReference type="PANTHER" id="PTHR31642:SF310">
    <property type="entry name" value="FATTY ALCOHOL:CAFFEOYL-COA ACYLTRANSFERASE"/>
    <property type="match status" value="1"/>
</dbReference>
<dbReference type="GO" id="GO:0016747">
    <property type="term" value="F:acyltransferase activity, transferring groups other than amino-acyl groups"/>
    <property type="evidence" value="ECO:0007669"/>
    <property type="project" value="TreeGrafter"/>
</dbReference>
<keyword evidence="1 2" id="KW-0808">Transferase</keyword>
<dbReference type="Gene3D" id="3.30.559.10">
    <property type="entry name" value="Chloramphenicol acetyltransferase-like domain"/>
    <property type="match status" value="2"/>
</dbReference>
<sequence length="552" mass="61225">MSTNGQKELELSFIDQQPHIRVYGRYYIIFPFSDRNLENIAIKALRTGFKEVLRQYPYLLGTVEMPDASSGQLRVIYPDAINIDKEAERVFTASNDAAKDPKFDFDKLEKDSFLPEDLPPKVFCPKLVKYHPGLDDGDPFAERATSMHKGPLPVFATQASFIPKGLVLGVWFHHAVTDGSGNARVLQVWSNAVRGLKDAGSSSFSTLSVPPCDTLEKHSLARRKLVDRASDPNPPKLQQVTRHPLRQNADYKVITKMFRFSSIEIDQFREALSRSLSGPKKAKISRFATLGAIIWAHIIRARLPLIKASENTQSALAIVVDLRKYLGPSYSSPDYLGNLVLSSTATWELPQTKGVVHADDMATLQELVSGLDADPDIKSSIMPMSMPHHHHLKSLASFASQISATTHAVNKDWTTTELSQVLRHPSTAQQAPLKYSNGPDLYITSWMHMGVDREWCIPGTSSNQATAIRRSAWVSEGGITILPRKKDGDGGEGSPYEVMISLAEADMEAFEKGVEDGGWLELGKGDQMGVEYSRLPQMDGCDDSPWMPRSTL</sequence>
<dbReference type="GO" id="GO:0044550">
    <property type="term" value="P:secondary metabolite biosynthetic process"/>
    <property type="evidence" value="ECO:0007669"/>
    <property type="project" value="TreeGrafter"/>
</dbReference>
<name>A0A6S6W5P5_9PLEO</name>
<accession>A0A6S6W5P5</accession>
<dbReference type="AlphaFoldDB" id="A0A6S6W5P5"/>